<evidence type="ECO:0000313" key="9">
    <source>
        <dbReference type="Proteomes" id="UP000177865"/>
    </source>
</evidence>
<comment type="caution">
    <text evidence="8">The sequence shown here is derived from an EMBL/GenBank/DDBJ whole genome shotgun (WGS) entry which is preliminary data.</text>
</comment>
<feature type="domain" description="Nucleotidyl transferase" evidence="7">
    <location>
        <begin position="5"/>
        <end position="311"/>
    </location>
</feature>
<dbReference type="GO" id="GO:0003983">
    <property type="term" value="F:UTP:glucose-1-phosphate uridylyltransferase activity"/>
    <property type="evidence" value="ECO:0007669"/>
    <property type="project" value="UniProtKB-EC"/>
</dbReference>
<accession>A0A1G2PW30</accession>
<dbReference type="CDD" id="cd02541">
    <property type="entry name" value="UGPase_prokaryotic"/>
    <property type="match status" value="1"/>
</dbReference>
<protein>
    <recommendedName>
        <fullName evidence="2">UTP--glucose-1-phosphate uridylyltransferase</fullName>
        <ecNumber evidence="2">2.7.7.9</ecNumber>
    </recommendedName>
</protein>
<dbReference type="Proteomes" id="UP000177865">
    <property type="component" value="Unassembled WGS sequence"/>
</dbReference>
<gene>
    <name evidence="8" type="ORF">A2991_02460</name>
</gene>
<evidence type="ECO:0000256" key="5">
    <source>
        <dbReference type="ARBA" id="ARBA00048128"/>
    </source>
</evidence>
<dbReference type="GO" id="GO:0006011">
    <property type="term" value="P:UDP-alpha-D-glucose metabolic process"/>
    <property type="evidence" value="ECO:0007669"/>
    <property type="project" value="InterPro"/>
</dbReference>
<evidence type="ECO:0000256" key="2">
    <source>
        <dbReference type="ARBA" id="ARBA00012415"/>
    </source>
</evidence>
<name>A0A1G2PW30_9BACT</name>
<reference evidence="8 9" key="1">
    <citation type="journal article" date="2016" name="Nat. Commun.">
        <title>Thousands of microbial genomes shed light on interconnected biogeochemical processes in an aquifer system.</title>
        <authorList>
            <person name="Anantharaman K."/>
            <person name="Brown C.T."/>
            <person name="Hug L.A."/>
            <person name="Sharon I."/>
            <person name="Castelle C.J."/>
            <person name="Probst A.J."/>
            <person name="Thomas B.C."/>
            <person name="Singh A."/>
            <person name="Wilkins M.J."/>
            <person name="Karaoz U."/>
            <person name="Brodie E.L."/>
            <person name="Williams K.H."/>
            <person name="Hubbard S.S."/>
            <person name="Banfield J.F."/>
        </authorList>
    </citation>
    <scope>NUCLEOTIDE SEQUENCE [LARGE SCALE GENOMIC DNA]</scope>
</reference>
<keyword evidence="6" id="KW-0812">Transmembrane</keyword>
<sequence>MKIRKAIIPVAGYGTRFLPATKSMPKEMLPIVDKPTIQYVVEEAVASGITDIIFVTGRGKRAIEDHFDTSYELEQTLVEREKRELLALVTPISRLARFTYVRQPAPFGNGDAVLRARHLIAPGEPFAVLFGDDIVDGKNPALKQLIEIFTHYNDPVMALSRVPRAELVRYGAVAARLLKRPTIKGHSRDSKESHAQAGGLPAWLRNAAHPRVWEIDRVVEKPTAIDVQRVPLAIIGKYVCTPAIFSALSVVRRRMQERRKRRAKKNLVREELTLVDGLAEHLKNRPVYGVEVEGTWYDCGSKLGYLKANIAFARKRPDLRPGLGAFLRGL</sequence>
<keyword evidence="6" id="KW-0472">Membrane</keyword>
<dbReference type="Gene3D" id="3.90.550.10">
    <property type="entry name" value="Spore Coat Polysaccharide Biosynthesis Protein SpsA, Chain A"/>
    <property type="match status" value="1"/>
</dbReference>
<keyword evidence="6" id="KW-1133">Transmembrane helix</keyword>
<feature type="transmembrane region" description="Helical" evidence="6">
    <location>
        <begin position="230"/>
        <end position="251"/>
    </location>
</feature>
<dbReference type="SUPFAM" id="SSF53448">
    <property type="entry name" value="Nucleotide-diphospho-sugar transferases"/>
    <property type="match status" value="1"/>
</dbReference>
<evidence type="ECO:0000256" key="4">
    <source>
        <dbReference type="ARBA" id="ARBA00022695"/>
    </source>
</evidence>
<evidence type="ECO:0000256" key="6">
    <source>
        <dbReference type="SAM" id="Phobius"/>
    </source>
</evidence>
<dbReference type="InterPro" id="IPR029044">
    <property type="entry name" value="Nucleotide-diphossugar_trans"/>
</dbReference>
<evidence type="ECO:0000256" key="1">
    <source>
        <dbReference type="ARBA" id="ARBA00006890"/>
    </source>
</evidence>
<dbReference type="InterPro" id="IPR005771">
    <property type="entry name" value="GalU_uridylyltTrfase_bac/arc"/>
</dbReference>
<keyword evidence="3" id="KW-0808">Transferase</keyword>
<evidence type="ECO:0000256" key="3">
    <source>
        <dbReference type="ARBA" id="ARBA00022679"/>
    </source>
</evidence>
<comment type="similarity">
    <text evidence="1">Belongs to the UDPGP type 2 family.</text>
</comment>
<dbReference type="EMBL" id="MHSZ01000030">
    <property type="protein sequence ID" value="OHA52544.1"/>
    <property type="molecule type" value="Genomic_DNA"/>
</dbReference>
<dbReference type="InterPro" id="IPR005835">
    <property type="entry name" value="NTP_transferase_dom"/>
</dbReference>
<dbReference type="Pfam" id="PF00483">
    <property type="entry name" value="NTP_transferase"/>
    <property type="match status" value="1"/>
</dbReference>
<dbReference type="EC" id="2.7.7.9" evidence="2"/>
<keyword evidence="4" id="KW-0548">Nucleotidyltransferase</keyword>
<dbReference type="PANTHER" id="PTHR43197">
    <property type="entry name" value="UTP--GLUCOSE-1-PHOSPHATE URIDYLYLTRANSFERASE"/>
    <property type="match status" value="1"/>
</dbReference>
<comment type="catalytic activity">
    <reaction evidence="5">
        <text>alpha-D-glucose 1-phosphate + UTP + H(+) = UDP-alpha-D-glucose + diphosphate</text>
        <dbReference type="Rhea" id="RHEA:19889"/>
        <dbReference type="ChEBI" id="CHEBI:15378"/>
        <dbReference type="ChEBI" id="CHEBI:33019"/>
        <dbReference type="ChEBI" id="CHEBI:46398"/>
        <dbReference type="ChEBI" id="CHEBI:58601"/>
        <dbReference type="ChEBI" id="CHEBI:58885"/>
        <dbReference type="EC" id="2.7.7.9"/>
    </reaction>
</comment>
<evidence type="ECO:0000259" key="7">
    <source>
        <dbReference type="Pfam" id="PF00483"/>
    </source>
</evidence>
<dbReference type="PANTHER" id="PTHR43197:SF1">
    <property type="entry name" value="UTP--GLUCOSE-1-PHOSPHATE URIDYLYLTRANSFERASE"/>
    <property type="match status" value="1"/>
</dbReference>
<organism evidence="8 9">
    <name type="scientific">Candidatus Terrybacteria bacterium RIFCSPLOWO2_01_FULL_58_14</name>
    <dbReference type="NCBI Taxonomy" id="1802369"/>
    <lineage>
        <taxon>Bacteria</taxon>
        <taxon>Candidatus Terryibacteriota</taxon>
    </lineage>
</organism>
<proteinExistence type="inferred from homology"/>
<evidence type="ECO:0000313" key="8">
    <source>
        <dbReference type="EMBL" id="OHA52544.1"/>
    </source>
</evidence>
<dbReference type="AlphaFoldDB" id="A0A1G2PW30"/>